<proteinExistence type="predicted"/>
<gene>
    <name evidence="2" type="ORF">HNQ88_003693</name>
</gene>
<feature type="transmembrane region" description="Helical" evidence="1">
    <location>
        <begin position="12"/>
        <end position="35"/>
    </location>
</feature>
<dbReference type="Proteomes" id="UP001185092">
    <property type="component" value="Unassembled WGS sequence"/>
</dbReference>
<evidence type="ECO:0000256" key="1">
    <source>
        <dbReference type="SAM" id="Phobius"/>
    </source>
</evidence>
<feature type="transmembrane region" description="Helical" evidence="1">
    <location>
        <begin position="47"/>
        <end position="68"/>
    </location>
</feature>
<dbReference type="RefSeq" id="WP_309940688.1">
    <property type="nucleotide sequence ID" value="NZ_AP025306.1"/>
</dbReference>
<keyword evidence="1" id="KW-1133">Transmembrane helix</keyword>
<comment type="caution">
    <text evidence="2">The sequence shown here is derived from an EMBL/GenBank/DDBJ whole genome shotgun (WGS) entry which is preliminary data.</text>
</comment>
<name>A0AAE3XPA3_9BACT</name>
<dbReference type="EMBL" id="JAVDQD010000005">
    <property type="protein sequence ID" value="MDR6240617.1"/>
    <property type="molecule type" value="Genomic_DNA"/>
</dbReference>
<keyword evidence="3" id="KW-1185">Reference proteome</keyword>
<sequence length="118" mass="13504">MQTSIKQVNKPVFLRVIFILNALMMFLPFVFYYVFTTKNITVGDLDPMWMVYTGVAYILSFAFLVYFLKNRKLTGSRIMFVINILIALPAGAYLGIIVALISLALSLFNRRVLAYFNA</sequence>
<keyword evidence="1" id="KW-0812">Transmembrane</keyword>
<reference evidence="2" key="1">
    <citation type="submission" date="2023-07" db="EMBL/GenBank/DDBJ databases">
        <title>Genomic Encyclopedia of Type Strains, Phase IV (KMG-IV): sequencing the most valuable type-strain genomes for metagenomic binning, comparative biology and taxonomic classification.</title>
        <authorList>
            <person name="Goeker M."/>
        </authorList>
    </citation>
    <scope>NUCLEOTIDE SEQUENCE</scope>
    <source>
        <strain evidence="2">DSM 26174</strain>
    </source>
</reference>
<keyword evidence="1" id="KW-0472">Membrane</keyword>
<feature type="transmembrane region" description="Helical" evidence="1">
    <location>
        <begin position="80"/>
        <end position="108"/>
    </location>
</feature>
<organism evidence="2 3">
    <name type="scientific">Aureibacter tunicatorum</name>
    <dbReference type="NCBI Taxonomy" id="866807"/>
    <lineage>
        <taxon>Bacteria</taxon>
        <taxon>Pseudomonadati</taxon>
        <taxon>Bacteroidota</taxon>
        <taxon>Cytophagia</taxon>
        <taxon>Cytophagales</taxon>
        <taxon>Persicobacteraceae</taxon>
        <taxon>Aureibacter</taxon>
    </lineage>
</organism>
<evidence type="ECO:0000313" key="2">
    <source>
        <dbReference type="EMBL" id="MDR6240617.1"/>
    </source>
</evidence>
<evidence type="ECO:0000313" key="3">
    <source>
        <dbReference type="Proteomes" id="UP001185092"/>
    </source>
</evidence>
<accession>A0AAE3XPA3</accession>
<protein>
    <submittedName>
        <fullName evidence="2">Uncharacterized protein</fullName>
    </submittedName>
</protein>
<dbReference type="AlphaFoldDB" id="A0AAE3XPA3"/>